<dbReference type="Gramene" id="MELO3C021525.2.1">
    <property type="protein sequence ID" value="MELO3C021525.2.1"/>
    <property type="gene ID" value="MELO3C021525.2"/>
</dbReference>
<proteinExistence type="predicted"/>
<dbReference type="AlphaFoldDB" id="A0A9I9DP45"/>
<reference evidence="2" key="1">
    <citation type="submission" date="2023-03" db="UniProtKB">
        <authorList>
            <consortium name="EnsemblPlants"/>
        </authorList>
    </citation>
    <scope>IDENTIFICATION</scope>
</reference>
<name>A0A9I9DP45_CUCME</name>
<organism evidence="2">
    <name type="scientific">Cucumis melo</name>
    <name type="common">Muskmelon</name>
    <dbReference type="NCBI Taxonomy" id="3656"/>
    <lineage>
        <taxon>Eukaryota</taxon>
        <taxon>Viridiplantae</taxon>
        <taxon>Streptophyta</taxon>
        <taxon>Embryophyta</taxon>
        <taxon>Tracheophyta</taxon>
        <taxon>Spermatophyta</taxon>
        <taxon>Magnoliopsida</taxon>
        <taxon>eudicotyledons</taxon>
        <taxon>Gunneridae</taxon>
        <taxon>Pentapetalae</taxon>
        <taxon>rosids</taxon>
        <taxon>fabids</taxon>
        <taxon>Cucurbitales</taxon>
        <taxon>Cucurbitaceae</taxon>
        <taxon>Benincaseae</taxon>
        <taxon>Cucumis</taxon>
    </lineage>
</organism>
<feature type="region of interest" description="Disordered" evidence="1">
    <location>
        <begin position="40"/>
        <end position="63"/>
    </location>
</feature>
<evidence type="ECO:0000313" key="2">
    <source>
        <dbReference type="EnsemblPlants" id="MELO3C021525.2.1"/>
    </source>
</evidence>
<accession>A0A9I9DP45</accession>
<sequence length="63" mass="6828">MAKIFWRKTTEADNSIGRRGGMKDSTADVCEQLDCSSDSAAGNQMRAVDGGGRKRQRSVGSFE</sequence>
<dbReference type="EnsemblPlants" id="MELO3C021525.2.1">
    <property type="protein sequence ID" value="MELO3C021525.2.1"/>
    <property type="gene ID" value="MELO3C021525.2"/>
</dbReference>
<evidence type="ECO:0000256" key="1">
    <source>
        <dbReference type="SAM" id="MobiDB-lite"/>
    </source>
</evidence>
<protein>
    <submittedName>
        <fullName evidence="2">Uncharacterized protein</fullName>
    </submittedName>
</protein>